<keyword evidence="11" id="KW-1185">Reference proteome</keyword>
<dbReference type="Pfam" id="PF01166">
    <property type="entry name" value="TSC22"/>
    <property type="match status" value="1"/>
</dbReference>
<dbReference type="EMBL" id="CAJPEX010002979">
    <property type="protein sequence ID" value="CAG0921718.1"/>
    <property type="molecule type" value="Genomic_DNA"/>
</dbReference>
<evidence type="ECO:0000313" key="11">
    <source>
        <dbReference type="Proteomes" id="UP000678499"/>
    </source>
</evidence>
<feature type="compositionally biased region" description="Low complexity" evidence="9">
    <location>
        <begin position="84"/>
        <end position="105"/>
    </location>
</feature>
<evidence type="ECO:0000256" key="7">
    <source>
        <dbReference type="ARBA" id="ARBA00023242"/>
    </source>
</evidence>
<organism evidence="10">
    <name type="scientific">Notodromas monacha</name>
    <dbReference type="NCBI Taxonomy" id="399045"/>
    <lineage>
        <taxon>Eukaryota</taxon>
        <taxon>Metazoa</taxon>
        <taxon>Ecdysozoa</taxon>
        <taxon>Arthropoda</taxon>
        <taxon>Crustacea</taxon>
        <taxon>Oligostraca</taxon>
        <taxon>Ostracoda</taxon>
        <taxon>Podocopa</taxon>
        <taxon>Podocopida</taxon>
        <taxon>Cypridocopina</taxon>
        <taxon>Cypridoidea</taxon>
        <taxon>Cyprididae</taxon>
        <taxon>Notodromas</taxon>
    </lineage>
</organism>
<keyword evidence="6" id="KW-0804">Transcription</keyword>
<dbReference type="OrthoDB" id="8961796at2759"/>
<evidence type="ECO:0000256" key="5">
    <source>
        <dbReference type="ARBA" id="ARBA00023015"/>
    </source>
</evidence>
<dbReference type="InterPro" id="IPR000580">
    <property type="entry name" value="TSC22/Bun"/>
</dbReference>
<evidence type="ECO:0000256" key="2">
    <source>
        <dbReference type="ARBA" id="ARBA00004496"/>
    </source>
</evidence>
<comment type="subcellular location">
    <subcellularLocation>
        <location evidence="2">Cytoplasm</location>
    </subcellularLocation>
    <subcellularLocation>
        <location evidence="1">Nucleus</location>
    </subcellularLocation>
</comment>
<dbReference type="GO" id="GO:0006357">
    <property type="term" value="P:regulation of transcription by RNA polymerase II"/>
    <property type="evidence" value="ECO:0007669"/>
    <property type="project" value="InterPro"/>
</dbReference>
<dbReference type="GO" id="GO:0005829">
    <property type="term" value="C:cytosol"/>
    <property type="evidence" value="ECO:0007669"/>
    <property type="project" value="TreeGrafter"/>
</dbReference>
<feature type="region of interest" description="Disordered" evidence="9">
    <location>
        <begin position="84"/>
        <end position="138"/>
    </location>
</feature>
<dbReference type="GO" id="GO:0008284">
    <property type="term" value="P:positive regulation of cell population proliferation"/>
    <property type="evidence" value="ECO:0007669"/>
    <property type="project" value="TreeGrafter"/>
</dbReference>
<dbReference type="SUPFAM" id="SSF58026">
    <property type="entry name" value="Delta-sleep-inducing peptide immunoreactive peptide"/>
    <property type="match status" value="1"/>
</dbReference>
<evidence type="ECO:0000256" key="8">
    <source>
        <dbReference type="SAM" id="Coils"/>
    </source>
</evidence>
<evidence type="ECO:0000256" key="4">
    <source>
        <dbReference type="ARBA" id="ARBA00022490"/>
    </source>
</evidence>
<dbReference type="GO" id="GO:0005634">
    <property type="term" value="C:nucleus"/>
    <property type="evidence" value="ECO:0007669"/>
    <property type="project" value="UniProtKB-SubCell"/>
</dbReference>
<reference evidence="10" key="1">
    <citation type="submission" date="2020-11" db="EMBL/GenBank/DDBJ databases">
        <authorList>
            <person name="Tran Van P."/>
        </authorList>
    </citation>
    <scope>NUCLEOTIDE SEQUENCE</scope>
</reference>
<dbReference type="PROSITE" id="PS01289">
    <property type="entry name" value="TSC22"/>
    <property type="match status" value="1"/>
</dbReference>
<name>A0A7R9BWW7_9CRUS</name>
<dbReference type="GO" id="GO:0043066">
    <property type="term" value="P:negative regulation of apoptotic process"/>
    <property type="evidence" value="ECO:0007669"/>
    <property type="project" value="TreeGrafter"/>
</dbReference>
<evidence type="ECO:0000256" key="1">
    <source>
        <dbReference type="ARBA" id="ARBA00004123"/>
    </source>
</evidence>
<keyword evidence="5" id="KW-0805">Transcription regulation</keyword>
<keyword evidence="4" id="KW-0963">Cytoplasm</keyword>
<dbReference type="Proteomes" id="UP000678499">
    <property type="component" value="Unassembled WGS sequence"/>
</dbReference>
<dbReference type="EMBL" id="OA885016">
    <property type="protein sequence ID" value="CAD7281566.1"/>
    <property type="molecule type" value="Genomic_DNA"/>
</dbReference>
<gene>
    <name evidence="10" type="ORF">NMOB1V02_LOCUS9209</name>
</gene>
<feature type="non-terminal residue" evidence="10">
    <location>
        <position position="138"/>
    </location>
</feature>
<dbReference type="Gene3D" id="1.20.5.490">
    <property type="entry name" value="Single helix bin"/>
    <property type="match status" value="1"/>
</dbReference>
<protein>
    <recommendedName>
        <fullName evidence="12">TSC22 domain family protein 1</fullName>
    </recommendedName>
</protein>
<evidence type="ECO:0000313" key="10">
    <source>
        <dbReference type="EMBL" id="CAD7281566.1"/>
    </source>
</evidence>
<comment type="similarity">
    <text evidence="3">Belongs to the TSC-22/Dip/Bun family.</text>
</comment>
<dbReference type="AlphaFoldDB" id="A0A7R9BWW7"/>
<evidence type="ECO:0000256" key="3">
    <source>
        <dbReference type="ARBA" id="ARBA00007908"/>
    </source>
</evidence>
<sequence length="138" mass="14559">SANAGYGSGGVAIDNKIEQAMDLVKSHLMFAVREEVEVLKDTISELKERISDLEHENGILRAHANPDTLALVQSAKAAFVRAPAAASSSTTASTSVTQSTSTIITKTVGQEETQGKEGDADVDGEDDLPMSLMVPSRE</sequence>
<accession>A0A7R9BWW7</accession>
<keyword evidence="7" id="KW-0539">Nucleus</keyword>
<dbReference type="PANTHER" id="PTHR46745">
    <property type="entry name" value="TSC22 DOMAIN FAMILY PROTEIN 1"/>
    <property type="match status" value="1"/>
</dbReference>
<dbReference type="PANTHER" id="PTHR46745:SF1">
    <property type="entry name" value="TSC22 DOMAIN FAMILY PROTEIN 1"/>
    <property type="match status" value="1"/>
</dbReference>
<evidence type="ECO:0008006" key="12">
    <source>
        <dbReference type="Google" id="ProtNLM"/>
    </source>
</evidence>
<dbReference type="InterPro" id="IPR047862">
    <property type="entry name" value="TSC22/BUN_CS"/>
</dbReference>
<evidence type="ECO:0000256" key="9">
    <source>
        <dbReference type="SAM" id="MobiDB-lite"/>
    </source>
</evidence>
<feature type="coiled-coil region" evidence="8">
    <location>
        <begin position="29"/>
        <end position="63"/>
    </location>
</feature>
<evidence type="ECO:0000256" key="6">
    <source>
        <dbReference type="ARBA" id="ARBA00023163"/>
    </source>
</evidence>
<keyword evidence="8" id="KW-0175">Coiled coil</keyword>
<proteinExistence type="inferred from homology"/>